<dbReference type="AlphaFoldDB" id="A0A975FYF7"/>
<dbReference type="KEGG" id="caul:KCG34_19585"/>
<keyword evidence="2" id="KW-0645">Protease</keyword>
<evidence type="ECO:0000259" key="1">
    <source>
        <dbReference type="Pfam" id="PF02557"/>
    </source>
</evidence>
<dbReference type="Gene3D" id="3.30.1380.10">
    <property type="match status" value="1"/>
</dbReference>
<dbReference type="InterPro" id="IPR052179">
    <property type="entry name" value="DD-CPase-like"/>
</dbReference>
<evidence type="ECO:0000313" key="3">
    <source>
        <dbReference type="Proteomes" id="UP000676409"/>
    </source>
</evidence>
<accession>A0A975FYF7</accession>
<reference evidence="2" key="1">
    <citation type="submission" date="2021-04" db="EMBL/GenBank/DDBJ databases">
        <title>The complete genome sequence of Caulobacter sp. S6.</title>
        <authorList>
            <person name="Tang Y."/>
            <person name="Ouyang W."/>
            <person name="Liu Q."/>
            <person name="Huang B."/>
            <person name="Guo Z."/>
            <person name="Lei P."/>
        </authorList>
    </citation>
    <scope>NUCLEOTIDE SEQUENCE</scope>
    <source>
        <strain evidence="2">S6</strain>
    </source>
</reference>
<dbReference type="PANTHER" id="PTHR34385:SF1">
    <property type="entry name" value="PEPTIDOGLYCAN L-ALANYL-D-GLUTAMATE ENDOPEPTIDASE CWLK"/>
    <property type="match status" value="1"/>
</dbReference>
<feature type="domain" description="D-alanyl-D-alanine carboxypeptidase-like core" evidence="1">
    <location>
        <begin position="158"/>
        <end position="281"/>
    </location>
</feature>
<name>A0A975FYF7_9CAUL</name>
<organism evidence="2 3">
    <name type="scientific">Phenylobacterium montanum</name>
    <dbReference type="NCBI Taxonomy" id="2823693"/>
    <lineage>
        <taxon>Bacteria</taxon>
        <taxon>Pseudomonadati</taxon>
        <taxon>Pseudomonadota</taxon>
        <taxon>Alphaproteobacteria</taxon>
        <taxon>Caulobacterales</taxon>
        <taxon>Caulobacteraceae</taxon>
        <taxon>Phenylobacterium</taxon>
    </lineage>
</organism>
<dbReference type="Proteomes" id="UP000676409">
    <property type="component" value="Chromosome"/>
</dbReference>
<keyword evidence="3" id="KW-1185">Reference proteome</keyword>
<dbReference type="PANTHER" id="PTHR34385">
    <property type="entry name" value="D-ALANYL-D-ALANINE CARBOXYPEPTIDASE"/>
    <property type="match status" value="1"/>
</dbReference>
<sequence length="284" mass="31434">MRPLALALVPLIVLTLMTRTEARPRHAHPGGACGGTTSQREAARVNAEHLGNLSVNLFGRPETGWAIYAPAAQREIGSRCAAERPAFAAALARWQGRHAMPDTGMMDAVTLQAMKADWQSRRPFYALREAQVCPDPPTDERLAAAREGEMLEGGKAVRLRKRALRAWRRMVAAARRDRAVAGDPDALKLFSGFRSPEEDAARCLTENNCQGLVRAACSAHRTGLALDLNLGSAPGYTVDSTADPNRLFQSKTAAYRWLVRNARRYGFVNYVFEPWHWEWTGEKP</sequence>
<dbReference type="GO" id="GO:0004180">
    <property type="term" value="F:carboxypeptidase activity"/>
    <property type="evidence" value="ECO:0007669"/>
    <property type="project" value="UniProtKB-KW"/>
</dbReference>
<dbReference type="RefSeq" id="WP_211937284.1">
    <property type="nucleotide sequence ID" value="NZ_CP073078.1"/>
</dbReference>
<dbReference type="GO" id="GO:0006508">
    <property type="term" value="P:proteolysis"/>
    <property type="evidence" value="ECO:0007669"/>
    <property type="project" value="InterPro"/>
</dbReference>
<proteinExistence type="predicted"/>
<dbReference type="Pfam" id="PF02557">
    <property type="entry name" value="VanY"/>
    <property type="match status" value="1"/>
</dbReference>
<dbReference type="InterPro" id="IPR009045">
    <property type="entry name" value="Zn_M74/Hedgehog-like"/>
</dbReference>
<protein>
    <submittedName>
        <fullName evidence="2">D-alanyl-D-alanine carboxypeptidase family protein</fullName>
    </submittedName>
</protein>
<gene>
    <name evidence="2" type="ORF">KCG34_19585</name>
</gene>
<dbReference type="EMBL" id="CP073078">
    <property type="protein sequence ID" value="QUD87232.1"/>
    <property type="molecule type" value="Genomic_DNA"/>
</dbReference>
<keyword evidence="2" id="KW-0121">Carboxypeptidase</keyword>
<dbReference type="SUPFAM" id="SSF55166">
    <property type="entry name" value="Hedgehog/DD-peptidase"/>
    <property type="match status" value="1"/>
</dbReference>
<dbReference type="InterPro" id="IPR003709">
    <property type="entry name" value="VanY-like_core_dom"/>
</dbReference>
<evidence type="ECO:0000313" key="2">
    <source>
        <dbReference type="EMBL" id="QUD87232.1"/>
    </source>
</evidence>
<keyword evidence="2" id="KW-0378">Hydrolase</keyword>